<dbReference type="EMBL" id="JBHMEC010000017">
    <property type="protein sequence ID" value="MFB9150411.1"/>
    <property type="molecule type" value="Genomic_DNA"/>
</dbReference>
<keyword evidence="6 7" id="KW-0694">RNA-binding</keyword>
<evidence type="ECO:0000256" key="6">
    <source>
        <dbReference type="ARBA" id="ARBA00022884"/>
    </source>
</evidence>
<sequence>MTKAPPEAPDSKAGNPLPAVSSCPPVTLEVLRKRADFLAAARARRQGAKTMMVQGRDRRDGDPGIRVGFTCSKKVGNAVARNRAKRRLRAVAREIVPAGGQPGWDYVLIGRAGETGERPFDDLRHDLAFALGRLRARG</sequence>
<comment type="similarity">
    <text evidence="7">Belongs to the RnpA family.</text>
</comment>
<feature type="region of interest" description="Disordered" evidence="9">
    <location>
        <begin position="1"/>
        <end position="22"/>
    </location>
</feature>
<keyword evidence="2 7" id="KW-0819">tRNA processing</keyword>
<comment type="catalytic activity">
    <reaction evidence="7">
        <text>Endonucleolytic cleavage of RNA, removing 5'-extranucleotides from tRNA precursor.</text>
        <dbReference type="EC" id="3.1.26.5"/>
    </reaction>
</comment>
<dbReference type="PROSITE" id="PS00648">
    <property type="entry name" value="RIBONUCLEASE_P"/>
    <property type="match status" value="1"/>
</dbReference>
<reference evidence="10 11" key="1">
    <citation type="submission" date="2024-09" db="EMBL/GenBank/DDBJ databases">
        <authorList>
            <person name="Sun Q."/>
            <person name="Mori K."/>
        </authorList>
    </citation>
    <scope>NUCLEOTIDE SEQUENCE [LARGE SCALE GENOMIC DNA]</scope>
    <source>
        <strain evidence="10 11">CECT 9424</strain>
    </source>
</reference>
<dbReference type="RefSeq" id="WP_377069949.1">
    <property type="nucleotide sequence ID" value="NZ_JBHMEC010000017.1"/>
</dbReference>
<dbReference type="NCBIfam" id="TIGR00188">
    <property type="entry name" value="rnpA"/>
    <property type="match status" value="1"/>
</dbReference>
<comment type="function">
    <text evidence="1 7">RNaseP catalyzes the removal of the 5'-leader sequence from pre-tRNA to produce the mature 5'-terminus. It can also cleave other RNA substrates such as 4.5S RNA. The protein component plays an auxiliary but essential role in vivo by binding to the 5'-leader sequence and broadening the substrate specificity of the ribozyme.</text>
</comment>
<keyword evidence="5 7" id="KW-0378">Hydrolase</keyword>
<comment type="caution">
    <text evidence="10">The sequence shown here is derived from an EMBL/GenBank/DDBJ whole genome shotgun (WGS) entry which is preliminary data.</text>
</comment>
<dbReference type="Proteomes" id="UP001589670">
    <property type="component" value="Unassembled WGS sequence"/>
</dbReference>
<dbReference type="Pfam" id="PF00825">
    <property type="entry name" value="Ribonuclease_P"/>
    <property type="match status" value="1"/>
</dbReference>
<evidence type="ECO:0000256" key="8">
    <source>
        <dbReference type="NCBIfam" id="TIGR00188"/>
    </source>
</evidence>
<dbReference type="InterPro" id="IPR020568">
    <property type="entry name" value="Ribosomal_Su5_D2-typ_SF"/>
</dbReference>
<evidence type="ECO:0000256" key="5">
    <source>
        <dbReference type="ARBA" id="ARBA00022801"/>
    </source>
</evidence>
<dbReference type="PROSITE" id="PS51257">
    <property type="entry name" value="PROKAR_LIPOPROTEIN"/>
    <property type="match status" value="1"/>
</dbReference>
<organism evidence="10 11">
    <name type="scientific">Roseovarius ramblicola</name>
    <dbReference type="NCBI Taxonomy" id="2022336"/>
    <lineage>
        <taxon>Bacteria</taxon>
        <taxon>Pseudomonadati</taxon>
        <taxon>Pseudomonadota</taxon>
        <taxon>Alphaproteobacteria</taxon>
        <taxon>Rhodobacterales</taxon>
        <taxon>Roseobacteraceae</taxon>
        <taxon>Roseovarius</taxon>
    </lineage>
</organism>
<dbReference type="Gene3D" id="3.30.230.10">
    <property type="match status" value="1"/>
</dbReference>
<evidence type="ECO:0000313" key="10">
    <source>
        <dbReference type="EMBL" id="MFB9150411.1"/>
    </source>
</evidence>
<evidence type="ECO:0000313" key="11">
    <source>
        <dbReference type="Proteomes" id="UP001589670"/>
    </source>
</evidence>
<accession>A0ABV5I156</accession>
<evidence type="ECO:0000256" key="4">
    <source>
        <dbReference type="ARBA" id="ARBA00022759"/>
    </source>
</evidence>
<protein>
    <recommendedName>
        <fullName evidence="7 8">Ribonuclease P protein component</fullName>
        <shortName evidence="7">RNase P protein</shortName>
        <shortName evidence="7">RNaseP protein</shortName>
        <ecNumber evidence="7 8">3.1.26.5</ecNumber>
    </recommendedName>
    <alternativeName>
        <fullName evidence="7">Protein C5</fullName>
    </alternativeName>
</protein>
<keyword evidence="3 7" id="KW-0540">Nuclease</keyword>
<gene>
    <name evidence="7 10" type="primary">rnpA</name>
    <name evidence="10" type="ORF">ACFFU4_11700</name>
</gene>
<name>A0ABV5I156_9RHOB</name>
<evidence type="ECO:0000256" key="3">
    <source>
        <dbReference type="ARBA" id="ARBA00022722"/>
    </source>
</evidence>
<keyword evidence="4 7" id="KW-0255">Endonuclease</keyword>
<evidence type="ECO:0000256" key="7">
    <source>
        <dbReference type="HAMAP-Rule" id="MF_00227"/>
    </source>
</evidence>
<feature type="region of interest" description="Disordered" evidence="9">
    <location>
        <begin position="46"/>
        <end position="67"/>
    </location>
</feature>
<keyword evidence="11" id="KW-1185">Reference proteome</keyword>
<proteinExistence type="inferred from homology"/>
<dbReference type="HAMAP" id="MF_00227">
    <property type="entry name" value="RNase_P"/>
    <property type="match status" value="1"/>
</dbReference>
<dbReference type="PANTHER" id="PTHR33992:SF1">
    <property type="entry name" value="RIBONUCLEASE P PROTEIN COMPONENT"/>
    <property type="match status" value="1"/>
</dbReference>
<evidence type="ECO:0000256" key="9">
    <source>
        <dbReference type="SAM" id="MobiDB-lite"/>
    </source>
</evidence>
<dbReference type="EC" id="3.1.26.5" evidence="7 8"/>
<dbReference type="InterPro" id="IPR014721">
    <property type="entry name" value="Ribsml_uS5_D2-typ_fold_subgr"/>
</dbReference>
<comment type="subunit">
    <text evidence="7">Consists of a catalytic RNA component (M1 or rnpB) and a protein subunit.</text>
</comment>
<evidence type="ECO:0000256" key="1">
    <source>
        <dbReference type="ARBA" id="ARBA00002663"/>
    </source>
</evidence>
<evidence type="ECO:0000256" key="2">
    <source>
        <dbReference type="ARBA" id="ARBA00022694"/>
    </source>
</evidence>
<dbReference type="PANTHER" id="PTHR33992">
    <property type="entry name" value="RIBONUCLEASE P PROTEIN COMPONENT"/>
    <property type="match status" value="1"/>
</dbReference>
<dbReference type="SUPFAM" id="SSF54211">
    <property type="entry name" value="Ribosomal protein S5 domain 2-like"/>
    <property type="match status" value="1"/>
</dbReference>
<dbReference type="InterPro" id="IPR020539">
    <property type="entry name" value="RNase_P_CS"/>
</dbReference>
<dbReference type="InterPro" id="IPR000100">
    <property type="entry name" value="RNase_P"/>
</dbReference>
<dbReference type="GO" id="GO:0004526">
    <property type="term" value="F:ribonuclease P activity"/>
    <property type="evidence" value="ECO:0007669"/>
    <property type="project" value="UniProtKB-EC"/>
</dbReference>